<dbReference type="GO" id="GO:0050982">
    <property type="term" value="P:detection of mechanical stimulus"/>
    <property type="evidence" value="ECO:0007669"/>
    <property type="project" value="TreeGrafter"/>
</dbReference>
<dbReference type="OrthoDB" id="444119at2759"/>
<dbReference type="Proteomes" id="UP000663891">
    <property type="component" value="Unassembled WGS sequence"/>
</dbReference>
<feature type="repeat" description="NHL" evidence="11">
    <location>
        <begin position="427"/>
        <end position="457"/>
    </location>
</feature>
<dbReference type="Pfam" id="PF13649">
    <property type="entry name" value="Methyltransf_25"/>
    <property type="match status" value="1"/>
</dbReference>
<dbReference type="SUPFAM" id="SSF53335">
    <property type="entry name" value="S-adenosyl-L-methionine-dependent methyltransferases"/>
    <property type="match status" value="1"/>
</dbReference>
<dbReference type="InterPro" id="IPR029063">
    <property type="entry name" value="SAM-dependent_MTases_sf"/>
</dbReference>
<dbReference type="SUPFAM" id="SSF101898">
    <property type="entry name" value="NHL repeat"/>
    <property type="match status" value="2"/>
</dbReference>
<dbReference type="FunFam" id="2.60.60.20:FF:000022">
    <property type="entry name" value="Uncharacterized protein"/>
    <property type="match status" value="1"/>
</dbReference>
<feature type="transmembrane region" description="Helical" evidence="13">
    <location>
        <begin position="3254"/>
        <end position="3275"/>
    </location>
</feature>
<sequence>MANKLNESDYDQNSLAEKFIAVKGLNSNDSLDKHSVMVNFDADNILTLIKRGLSHVKLNFPVECVLDVGCGAGNMSRLLIKEKLAEYIIVVDKSQDMLKYAEAGSDDNTVHYNYVNANVVTDDLLTIVGKKVPLIVQTYMLNHAETSNQLLHILSNIAKVSCGLFVGIIPNPNRDYASDAVKKLIKYGTKFTVPEEKKSFEDGMSYQITFGYGTPQEVTLVDHWYSTATYEKMFEQAGFKFLEWVPVEAIRNKDNAYLADLIQCVPYNQPKFCSSATWKPNAKTFANSTTIGVNPYGIFINTKNTIYVADREVNRVQIWFEGDMNPTKTFYGGMISPFGIFISVNGDVYVDNGNLGVVDKWIWNSTSSTTAMYVMGTCHGLFIDISNNLYCSLGDFNIVIRKSLNDTTNTTTVVVGNGTSGLESNMLNNPHGIFIDVNFNLYVADHDNHRIQLFQPGELNAITVAGDGSLNITITLAFPTGIVLDGNGYLFISDTNNNRIVGSSADGYRCIVGCDGVGGLGSNQLNAPWGISFDSYGNLFVADAYNNRIQKFMLATNCGPSYNQPKFCSSATWNPNATNFANSSTVGVGPYGIFINTNNTIYVADREVNRIQVWFEGDMDPAKTLSGGLTSPYGIFASANGDVYVDNGNSHEVDKWAWNATSSITAMYVMGICHGLFIDTSNTLYCSLGDFNIVIKELLNDTTGTQITAAGNGTSGLESNMLNNPHGIFIDVNFNLYVADRDNHRIQLFQPGELNAITVAGDGSLNITITLAYPTGIILDGNGYLFISDTNNNRIVGSNSDGYRCIVGCDGVSGLGSNQLNAPWGISFDSYGNLFVADAYNNRIQKFMLATNCEPETTTFAITTANIEEETTYDTGSTMNDAVETTYGTEQTTEIIQETTKITQSVTTAEQETTYDIESTTEIIQSTTDSVQTTNEIPEETYDDVQSTTSAAQDTTYGIQSTTEIMQETTDSVQTTTEILEETTDSIHSTTDAVQNSTYGVQSTTEILEETTDSAESTMYADQDTTYDTESTTNKALETTYDIEQTTEIAQETADSVQTTTEIIEDTTGNLQLTTNANQETTYDIQSTINNALGTTYDTQSTTEIMQETSDSLQSTMRADQDTTYGVQSTTEILEEITDNIQSTTNADQNTTYGIQSTTEILEDTTVNAQLTTNADQETTYDMESTTNKALETTYGIEQTTEIAQETTDSVQTTTEILEDTTVNVQLTTNADQDTTSSVQSTTTIMQATTDSIQQTTNADQDTTYGVQSTTEIAQETTDNVQSTTNADRDTTSSVQSTTEILEETTDSAQSTKNSNQGTTYGIQSTTKIMQATTDSIQSTTQIIHGTTDSTQSSINAAQETSYPVETTIEDAHSTTDIEVEITTMMETTEYVQTTINQTTTPFTEEQSSTSTILISPRMLQIPVVNQDCSPAIITLIPGRSTLLAPEQFRRNQDFYISSNIQLNCNTSVSTIRQWTISNCNSTDCSSEIQIDQTIPTTLSELYIPARTLSYGIYELTLTVTIVASSNEISSASVYIQINPSGITANLVQFGTSMITRGHQQDLSFDPGTFSVDPNGLSFNASDWTYEYYCRIYGLYNFPNIQGALLPIDDRRIDPLNPACISNRTDNRQSWQYNGANASLKSSVTILSDSLLSNRTYQFMVYMENRQNSLIQTTGYVLVNVVDTQPQMIVIACVISTMCVPNIEFQLLNPTTQVALYSICIGNCSSLINITWNIYQGFNASLSTVQWVLLNQSIQYENNWLYGTNTSNFTALNQLFINNPNIFYWRFEVVYSFPSLKTSSALNFVINQPPQNGSCSINPLNGTTSTLFTISCPNWLDEDGIQDYSLYSYSTDRSKKVMIAFSTLSRFQVRLSSQNDNISIVNLFIYISDTFDCITEFNISSIIVTTDSSDITNLINALQSPTTSLLINNPIIQLLSTGNQNTVGQILSSLSQQLNEINADALENAISNGISATSISISPLGSQTLPVPTVPFNESALIEYKKQLNLYTNLRDYLMSFTTNLVISTSDSIILQASTLTQLTQSTNQLTRSSATIASNKCYQLAQALYTMSTQTSYEDVQTAANQIAQCTSNVLTAINGPLQGRTLILDLDSSRANTIPQDYDTDLESGWSNPNLFADGNDFSPETIAKNRDIYYQKQIADIIINQTTETISLLTSALHINLNIGQSLTINTSSIFLSLETISIESLSNKIIQQIGNAQIHFPSNFNSTINHNQIVSLRSIMRPLASADESQLNSHTNLSTSISFSILDQTGNEVSVPVTSNHLYEFIIPHDPNVIIPSMTLQNVTSLNSTPFHLLFNLHYINITQSNNLTISLHIEIQPLNISLAYLFIYKFDSSPQLNSSMNQIDGWSLFCPTNLTNDNIYTYFIDNQLTVNHQSFIFGLRELNSTEIDEFCSDQSIINNPPISDKPFNFTSNYQVRTYISGCYYFDSDNNWQSDGLLVGSLTNHMQTQCLSTNIATFATALLFLPSPINWNYVFANAGFIKNKTIYLTIICISCLYILLVIYARYKDKKDIEKLGVTILPDNYKKDQYAYEILVFTGHRKDAGTKSKVQFIVTGEHNQTKVRTFSDPKRKIFQRDGIDAFIMTVPKSLGSLNYIHIWHDNSGGGSSSSWFLKYIIVCDLQTLEKSYFICQQWLAVEEDDGRIDRVLPIAGEFQKHEFSYLLSKRVYHNISEGHLWFSILARPPSFEFTRVQRCTSCFTLLFISMLLNILYYDQLATIKLLGTNATGFSIGPFYITLEQIEIGFIVELLTLIPSLLLVAFFRRIRLRPSHQQQVHSLYESRFKIKPHATLNTMVKDDKKKSKLTFPWWCIFIAYSLSFLLAAVSIFFITVRGIEFGDLETQKWLTSLISSFFSSILLIQPMKILLMSVLCACFVRNSDVDKEAAEYLDDNFNINLNNDEEYLHFIEYYNSPFSHRHYTNISRLDKSELVLVRYQRLQEMKMWKIIREILIYLCFLCALNIFVYSNTNSNGFDQTNHLRKFILNSRQINQDYTKISTINEYWNWLEDSFVSNIHAQQWYNGDIPRNLNGFINDKTNRMIGWAIIRQLRIKSHPCQTKQNLFSICEDDYSFSNEEKHSFEPGWINQTTQVYSPSIQQAFKYQDGNQLDSYVYLGKFGRYSAGGYVYEFRGRLIDLQSNLSKLHQLKWIDSQTRAVIIQFSLYNPNANLFTSITLLMEFLSTGSLYPQSRFDPFSFQIFPSISQLICSIIYMIFIIYMMIKQIQSIFHLKMKYFYRFWSYIDIIIIVCSWTSVGIYVWRCVESARIDNLFNETNGYVYVNLEFEVYINDLLTCFISLCCFFGWIKLLRFCRFNRRFVLFIETFQHAKEELISFSFMFSIVFISFICLFYFVFISKLSTCSSLLTTAEMLLQMTLMKFNGFELIDVSSFLEPFCFGLFIFLVVFICLNMFTAIMIHSFRFVHNNAKQNQHKDEQIFTYMFNKFRYWIGKQSGLKISEEQNEEIHIKYYDPIEQFPNKIDQLLAALNRIYMNQQRYKTKKERVISPSLVNLH</sequence>
<feature type="disulfide bond" evidence="9">
    <location>
        <begin position="3073"/>
        <end position="3083"/>
    </location>
</feature>
<protein>
    <recommendedName>
        <fullName evidence="14">PLAT domain-containing protein</fullName>
    </recommendedName>
</protein>
<dbReference type="GO" id="GO:0005509">
    <property type="term" value="F:calcium ion binding"/>
    <property type="evidence" value="ECO:0007669"/>
    <property type="project" value="InterPro"/>
</dbReference>
<gene>
    <name evidence="15" type="ORF">VCS650_LOCUS39402</name>
</gene>
<accession>A0A815PJM7</accession>
<dbReference type="Gene3D" id="3.40.50.150">
    <property type="entry name" value="Vaccinia Virus protein VP39"/>
    <property type="match status" value="1"/>
</dbReference>
<evidence type="ECO:0000256" key="3">
    <source>
        <dbReference type="ARBA" id="ARBA00022692"/>
    </source>
</evidence>
<dbReference type="InterPro" id="IPR001258">
    <property type="entry name" value="NHL_repeat"/>
</dbReference>
<evidence type="ECO:0000256" key="11">
    <source>
        <dbReference type="PROSITE-ProRule" id="PRU00504"/>
    </source>
</evidence>
<evidence type="ECO:0000256" key="5">
    <source>
        <dbReference type="ARBA" id="ARBA00022737"/>
    </source>
</evidence>
<reference evidence="15" key="1">
    <citation type="submission" date="2021-02" db="EMBL/GenBank/DDBJ databases">
        <authorList>
            <person name="Nowell W R."/>
        </authorList>
    </citation>
    <scope>NUCLEOTIDE SEQUENCE</scope>
</reference>
<dbReference type="InterPro" id="IPR036392">
    <property type="entry name" value="PLAT/LH2_dom_sf"/>
</dbReference>
<evidence type="ECO:0000256" key="4">
    <source>
        <dbReference type="ARBA" id="ARBA00022729"/>
    </source>
</evidence>
<keyword evidence="8" id="KW-0325">Glycoprotein</keyword>
<dbReference type="InterPro" id="IPR041698">
    <property type="entry name" value="Methyltransf_25"/>
</dbReference>
<dbReference type="GO" id="GO:0005262">
    <property type="term" value="F:calcium channel activity"/>
    <property type="evidence" value="ECO:0007669"/>
    <property type="project" value="TreeGrafter"/>
</dbReference>
<evidence type="ECO:0000256" key="12">
    <source>
        <dbReference type="SAM" id="MobiDB-lite"/>
    </source>
</evidence>
<dbReference type="Gene3D" id="2.40.10.500">
    <property type="match status" value="2"/>
</dbReference>
<dbReference type="SUPFAM" id="SSF49723">
    <property type="entry name" value="Lipase/lipooxygenase domain (PLAT/LH2 domain)"/>
    <property type="match status" value="1"/>
</dbReference>
<evidence type="ECO:0000256" key="10">
    <source>
        <dbReference type="PROSITE-ProRule" id="PRU00152"/>
    </source>
</evidence>
<dbReference type="PANTHER" id="PTHR10877:SF194">
    <property type="entry name" value="LOCATION OF VULVA DEFECTIVE 1"/>
    <property type="match status" value="1"/>
</dbReference>
<feature type="repeat" description="NHL" evidence="11">
    <location>
        <begin position="722"/>
        <end position="752"/>
    </location>
</feature>
<feature type="transmembrane region" description="Helical" evidence="13">
    <location>
        <begin position="3302"/>
        <end position="3326"/>
    </location>
</feature>
<dbReference type="InterPro" id="IPR011042">
    <property type="entry name" value="6-blade_b-propeller_TolB-like"/>
</dbReference>
<dbReference type="Gene3D" id="2.120.10.30">
    <property type="entry name" value="TolB, C-terminal domain"/>
    <property type="match status" value="2"/>
</dbReference>
<keyword evidence="6 13" id="KW-1133">Transmembrane helix</keyword>
<feature type="transmembrane region" description="Helical" evidence="13">
    <location>
        <begin position="3347"/>
        <end position="3369"/>
    </location>
</feature>
<dbReference type="PROSITE" id="PS50095">
    <property type="entry name" value="PLAT"/>
    <property type="match status" value="1"/>
</dbReference>
<dbReference type="PRINTS" id="PR01433">
    <property type="entry name" value="POLYCYSTIN2"/>
</dbReference>
<dbReference type="Pfam" id="PF08016">
    <property type="entry name" value="PKD_channel"/>
    <property type="match status" value="1"/>
</dbReference>
<dbReference type="SMART" id="SM00308">
    <property type="entry name" value="LH2"/>
    <property type="match status" value="1"/>
</dbReference>
<feature type="repeat" description="NHL" evidence="11">
    <location>
        <begin position="819"/>
        <end position="850"/>
    </location>
</feature>
<comment type="caution">
    <text evidence="15">The sequence shown here is derived from an EMBL/GenBank/DDBJ whole genome shotgun (WGS) entry which is preliminary data.</text>
</comment>
<dbReference type="InterPro" id="IPR002859">
    <property type="entry name" value="PKD/REJ-like"/>
</dbReference>
<keyword evidence="3 13" id="KW-0812">Transmembrane</keyword>
<dbReference type="EMBL" id="CAJNON010001299">
    <property type="protein sequence ID" value="CAF1449818.1"/>
    <property type="molecule type" value="Genomic_DNA"/>
</dbReference>
<dbReference type="InterPro" id="IPR013122">
    <property type="entry name" value="PKD1_2_channel"/>
</dbReference>
<feature type="transmembrane region" description="Helical" evidence="13">
    <location>
        <begin position="2825"/>
        <end position="2848"/>
    </location>
</feature>
<dbReference type="CDD" id="cd05819">
    <property type="entry name" value="NHL"/>
    <property type="match status" value="2"/>
</dbReference>
<comment type="similarity">
    <text evidence="2">Belongs to the polycystin family.</text>
</comment>
<evidence type="ECO:0000256" key="8">
    <source>
        <dbReference type="ARBA" id="ARBA00023180"/>
    </source>
</evidence>
<proteinExistence type="inferred from homology"/>
<feature type="domain" description="PLAT" evidence="14">
    <location>
        <begin position="2549"/>
        <end position="2668"/>
    </location>
</feature>
<evidence type="ECO:0000256" key="1">
    <source>
        <dbReference type="ARBA" id="ARBA00004141"/>
    </source>
</evidence>
<evidence type="ECO:0000313" key="15">
    <source>
        <dbReference type="EMBL" id="CAF1449818.1"/>
    </source>
</evidence>
<evidence type="ECO:0000313" key="16">
    <source>
        <dbReference type="Proteomes" id="UP000663891"/>
    </source>
</evidence>
<dbReference type="Pfam" id="PF01436">
    <property type="entry name" value="NHL"/>
    <property type="match status" value="2"/>
</dbReference>
<dbReference type="CDD" id="cd02440">
    <property type="entry name" value="AdoMet_MTases"/>
    <property type="match status" value="1"/>
</dbReference>
<evidence type="ECO:0000256" key="9">
    <source>
        <dbReference type="PIRSR" id="PIRSR603915-2"/>
    </source>
</evidence>
<dbReference type="Gene3D" id="2.60.60.20">
    <property type="entry name" value="PLAT/LH2 domain"/>
    <property type="match status" value="1"/>
</dbReference>
<feature type="transmembrane region" description="Helical" evidence="13">
    <location>
        <begin position="2714"/>
        <end position="2732"/>
    </location>
</feature>
<comment type="subcellular location">
    <subcellularLocation>
        <location evidence="1">Membrane</location>
        <topology evidence="1">Multi-pass membrane protein</topology>
    </subcellularLocation>
</comment>
<feature type="transmembrane region" description="Helical" evidence="13">
    <location>
        <begin position="2762"/>
        <end position="2781"/>
    </location>
</feature>
<dbReference type="PANTHER" id="PTHR10877">
    <property type="entry name" value="POLYCYSTIN FAMILY MEMBER"/>
    <property type="match status" value="1"/>
</dbReference>
<dbReference type="InterPro" id="IPR051223">
    <property type="entry name" value="Polycystin"/>
</dbReference>
<feature type="transmembrane region" description="Helical" evidence="13">
    <location>
        <begin position="2868"/>
        <end position="2894"/>
    </location>
</feature>
<feature type="transmembrane region" description="Helical" evidence="13">
    <location>
        <begin position="2506"/>
        <end position="2524"/>
    </location>
</feature>
<feature type="repeat" description="NHL" evidence="11">
    <location>
        <begin position="517"/>
        <end position="555"/>
    </location>
</feature>
<evidence type="ECO:0000256" key="13">
    <source>
        <dbReference type="SAM" id="Phobius"/>
    </source>
</evidence>
<dbReference type="Pfam" id="PF20519">
    <property type="entry name" value="Polycystin_dom"/>
    <property type="match status" value="1"/>
</dbReference>
<dbReference type="PROSITE" id="PS51125">
    <property type="entry name" value="NHL"/>
    <property type="match status" value="4"/>
</dbReference>
<dbReference type="Pfam" id="PF01477">
    <property type="entry name" value="PLAT"/>
    <property type="match status" value="1"/>
</dbReference>
<dbReference type="Pfam" id="PF02010">
    <property type="entry name" value="REJ"/>
    <property type="match status" value="1"/>
</dbReference>
<feature type="transmembrane region" description="Helical" evidence="13">
    <location>
        <begin position="3215"/>
        <end position="3234"/>
    </location>
</feature>
<keyword evidence="7 13" id="KW-0472">Membrane</keyword>
<feature type="transmembrane region" description="Helical" evidence="13">
    <location>
        <begin position="3411"/>
        <end position="3437"/>
    </location>
</feature>
<evidence type="ECO:0000259" key="14">
    <source>
        <dbReference type="PROSITE" id="PS50095"/>
    </source>
</evidence>
<feature type="transmembrane region" description="Helical" evidence="13">
    <location>
        <begin position="2964"/>
        <end position="2983"/>
    </location>
</feature>
<keyword evidence="4" id="KW-0732">Signal</keyword>
<comment type="caution">
    <text evidence="10">Lacks conserved residue(s) required for the propagation of feature annotation.</text>
</comment>
<dbReference type="GO" id="GO:0016020">
    <property type="term" value="C:membrane"/>
    <property type="evidence" value="ECO:0007669"/>
    <property type="project" value="UniProtKB-SubCell"/>
</dbReference>
<evidence type="ECO:0000256" key="2">
    <source>
        <dbReference type="ARBA" id="ARBA00007200"/>
    </source>
</evidence>
<dbReference type="InterPro" id="IPR001024">
    <property type="entry name" value="PLAT/LH2_dom"/>
</dbReference>
<organism evidence="15 16">
    <name type="scientific">Adineta steineri</name>
    <dbReference type="NCBI Taxonomy" id="433720"/>
    <lineage>
        <taxon>Eukaryota</taxon>
        <taxon>Metazoa</taxon>
        <taxon>Spiralia</taxon>
        <taxon>Gnathifera</taxon>
        <taxon>Rotifera</taxon>
        <taxon>Eurotatoria</taxon>
        <taxon>Bdelloidea</taxon>
        <taxon>Adinetida</taxon>
        <taxon>Adinetidae</taxon>
        <taxon>Adineta</taxon>
    </lineage>
</organism>
<name>A0A815PJM7_9BILA</name>
<evidence type="ECO:0000256" key="6">
    <source>
        <dbReference type="ARBA" id="ARBA00022989"/>
    </source>
</evidence>
<dbReference type="InterPro" id="IPR003915">
    <property type="entry name" value="PKD_2"/>
</dbReference>
<feature type="region of interest" description="Disordered" evidence="12">
    <location>
        <begin position="1275"/>
        <end position="1298"/>
    </location>
</feature>
<evidence type="ECO:0000256" key="7">
    <source>
        <dbReference type="ARBA" id="ARBA00023136"/>
    </source>
</evidence>
<dbReference type="InterPro" id="IPR046791">
    <property type="entry name" value="Polycystin_dom"/>
</dbReference>
<keyword evidence="5" id="KW-0677">Repeat</keyword>